<dbReference type="OrthoDB" id="9782387at2"/>
<dbReference type="InterPro" id="IPR007197">
    <property type="entry name" value="rSAM"/>
</dbReference>
<evidence type="ECO:0000259" key="6">
    <source>
        <dbReference type="PROSITE" id="PS51918"/>
    </source>
</evidence>
<keyword evidence="1" id="KW-0949">S-adenosyl-L-methionine</keyword>
<dbReference type="GeneID" id="86832402"/>
<dbReference type="SFLD" id="SFLDS00029">
    <property type="entry name" value="Radical_SAM"/>
    <property type="match status" value="1"/>
</dbReference>
<reference evidence="7 8" key="1">
    <citation type="submission" date="2020-10" db="EMBL/GenBank/DDBJ databases">
        <title>Sequencing the genomes of 1000 actinobacteria strains.</title>
        <authorList>
            <person name="Klenk H.-P."/>
        </authorList>
    </citation>
    <scope>NUCLEOTIDE SEQUENCE [LARGE SCALE GENOMIC DNA]</scope>
    <source>
        <strain evidence="7 8">DSM 41803</strain>
    </source>
</reference>
<comment type="caution">
    <text evidence="7">The sequence shown here is derived from an EMBL/GenBank/DDBJ whole genome shotgun (WGS) entry which is preliminary data.</text>
</comment>
<dbReference type="Pfam" id="PF04055">
    <property type="entry name" value="Radical_SAM"/>
    <property type="match status" value="1"/>
</dbReference>
<evidence type="ECO:0000256" key="3">
    <source>
        <dbReference type="ARBA" id="ARBA00023004"/>
    </source>
</evidence>
<dbReference type="PANTHER" id="PTHR43273">
    <property type="entry name" value="ANAEROBIC SULFATASE-MATURATING ENZYME HOMOLOG ASLB-RELATED"/>
    <property type="match status" value="1"/>
</dbReference>
<dbReference type="RefSeq" id="WP_046916855.1">
    <property type="nucleotide sequence ID" value="NZ_JADBGF010000001.1"/>
</dbReference>
<dbReference type="Gene3D" id="3.20.20.70">
    <property type="entry name" value="Aldolase class I"/>
    <property type="match status" value="1"/>
</dbReference>
<dbReference type="AlphaFoldDB" id="A0A8I0PFU9"/>
<dbReference type="InterPro" id="IPR026335">
    <property type="entry name" value="rSAM_SPASM_FxsB"/>
</dbReference>
<evidence type="ECO:0000256" key="4">
    <source>
        <dbReference type="ARBA" id="ARBA00023014"/>
    </source>
</evidence>
<keyword evidence="2" id="KW-0479">Metal-binding</keyword>
<name>A0A8I0PFU9_9ACTN</name>
<evidence type="ECO:0000313" key="7">
    <source>
        <dbReference type="EMBL" id="MBE1601801.1"/>
    </source>
</evidence>
<feature type="region of interest" description="Disordered" evidence="5">
    <location>
        <begin position="138"/>
        <end position="159"/>
    </location>
</feature>
<dbReference type="NCBIfam" id="TIGR04269">
    <property type="entry name" value="SAM_SPASM_FxsB"/>
    <property type="match status" value="1"/>
</dbReference>
<dbReference type="InterPro" id="IPR058240">
    <property type="entry name" value="rSAM_sf"/>
</dbReference>
<keyword evidence="8" id="KW-1185">Reference proteome</keyword>
<sequence length="416" mass="44680">MNRVPVQPPPVSLRQFVLKVHSRCNLDCDYCYVYHSADTSWRAKPRLMSGAVAEQVALRIVEHASTHGLPDVRIVLHGGEPLLLGAGGLEELLGVLGRGLAGAGVPVRFSMQTNGVLLTPDVLDVLLRHRVGVSVSLDGTRTGHDRHRRFPRGGGSHRQVTEGLARLASPPYRPLYAGLLCTIDLANDPVDTYEALLAARPQRIDLLLPHGTWDTPPPGLADRRGRIPAAPPLTGHGESARPDGAPYADWLRRVFDRWYDAPVRETGVRLFEELMAGVLGGSMRTESVGLAPATLAVIETDGSIEQSDSLKVAYEGAPETGLDVFRHSLDDVLDQPQIRQRQSGAAGLGPTCGRCPLLAVCGGGLFAHRYASGSGFRNPSVYCADLAALTLHIRARVRADLAGASRGLSELDVRGT</sequence>
<organism evidence="7 8">
    <name type="scientific">Streptomyces stelliscabiei</name>
    <dbReference type="NCBI Taxonomy" id="146820"/>
    <lineage>
        <taxon>Bacteria</taxon>
        <taxon>Bacillati</taxon>
        <taxon>Actinomycetota</taxon>
        <taxon>Actinomycetes</taxon>
        <taxon>Kitasatosporales</taxon>
        <taxon>Streptomycetaceae</taxon>
        <taxon>Streptomyces</taxon>
    </lineage>
</organism>
<dbReference type="CDD" id="cd01335">
    <property type="entry name" value="Radical_SAM"/>
    <property type="match status" value="1"/>
</dbReference>
<dbReference type="EMBL" id="JADBGF010000001">
    <property type="protein sequence ID" value="MBE1601801.1"/>
    <property type="molecule type" value="Genomic_DNA"/>
</dbReference>
<dbReference type="SUPFAM" id="SSF102114">
    <property type="entry name" value="Radical SAM enzymes"/>
    <property type="match status" value="1"/>
</dbReference>
<dbReference type="GO" id="GO:0051536">
    <property type="term" value="F:iron-sulfur cluster binding"/>
    <property type="evidence" value="ECO:0007669"/>
    <property type="project" value="UniProtKB-KW"/>
</dbReference>
<proteinExistence type="predicted"/>
<dbReference type="PROSITE" id="PS51918">
    <property type="entry name" value="RADICAL_SAM"/>
    <property type="match status" value="1"/>
</dbReference>
<dbReference type="GO" id="GO:0016491">
    <property type="term" value="F:oxidoreductase activity"/>
    <property type="evidence" value="ECO:0007669"/>
    <property type="project" value="InterPro"/>
</dbReference>
<dbReference type="Proteomes" id="UP000629287">
    <property type="component" value="Unassembled WGS sequence"/>
</dbReference>
<evidence type="ECO:0000313" key="8">
    <source>
        <dbReference type="Proteomes" id="UP000629287"/>
    </source>
</evidence>
<evidence type="ECO:0000256" key="5">
    <source>
        <dbReference type="SAM" id="MobiDB-lite"/>
    </source>
</evidence>
<keyword evidence="3" id="KW-0408">Iron</keyword>
<gene>
    <name evidence="7" type="ORF">H4687_007930</name>
</gene>
<dbReference type="GO" id="GO:0046872">
    <property type="term" value="F:metal ion binding"/>
    <property type="evidence" value="ECO:0007669"/>
    <property type="project" value="UniProtKB-KW"/>
</dbReference>
<dbReference type="PANTHER" id="PTHR43273:SF8">
    <property type="entry name" value="RADICAL SAM DOMAIN PROTEIN"/>
    <property type="match status" value="1"/>
</dbReference>
<keyword evidence="4" id="KW-0411">Iron-sulfur</keyword>
<evidence type="ECO:0000256" key="2">
    <source>
        <dbReference type="ARBA" id="ARBA00022723"/>
    </source>
</evidence>
<dbReference type="InterPro" id="IPR013785">
    <property type="entry name" value="Aldolase_TIM"/>
</dbReference>
<evidence type="ECO:0000256" key="1">
    <source>
        <dbReference type="ARBA" id="ARBA00022691"/>
    </source>
</evidence>
<accession>A0A8I0PFU9</accession>
<protein>
    <recommendedName>
        <fullName evidence="6">Radical SAM core domain-containing protein</fullName>
    </recommendedName>
</protein>
<dbReference type="SFLD" id="SFLDG01067">
    <property type="entry name" value="SPASM/twitch_domain_containing"/>
    <property type="match status" value="1"/>
</dbReference>
<dbReference type="SFLD" id="SFLDG01072">
    <property type="entry name" value="dehydrogenase_like"/>
    <property type="match status" value="1"/>
</dbReference>
<feature type="domain" description="Radical SAM core" evidence="6">
    <location>
        <begin position="10"/>
        <end position="249"/>
    </location>
</feature>
<dbReference type="InterPro" id="IPR023867">
    <property type="entry name" value="Sulphatase_maturase_rSAM"/>
</dbReference>
<dbReference type="SFLD" id="SFLDG01386">
    <property type="entry name" value="main_SPASM_domain-containing"/>
    <property type="match status" value="1"/>
</dbReference>